<feature type="compositionally biased region" description="Polar residues" evidence="1">
    <location>
        <begin position="78"/>
        <end position="89"/>
    </location>
</feature>
<feature type="region of interest" description="Disordered" evidence="1">
    <location>
        <begin position="65"/>
        <end position="89"/>
    </location>
</feature>
<name>A0AAD7C0K6_MYCRO</name>
<dbReference type="EMBL" id="JARKIE010000471">
    <property type="protein sequence ID" value="KAJ7635433.1"/>
    <property type="molecule type" value="Genomic_DNA"/>
</dbReference>
<protein>
    <submittedName>
        <fullName evidence="2">Uncharacterized protein</fullName>
    </submittedName>
</protein>
<evidence type="ECO:0000313" key="3">
    <source>
        <dbReference type="Proteomes" id="UP001221757"/>
    </source>
</evidence>
<proteinExistence type="predicted"/>
<sequence length="412" mass="46381">MAESATDPAPISAADTVSRLADAVSRLHIDMQTSDPSELVRERILDETVEDGGDDDVGAALLDDEADGRDEDDESNLDTEQQNAETAADSVNDQWLATTLEKVQKEIQMPGQPRVYREGQLWIYPKDPIFALQEAATTGVYSPDVLYLLPIFLWLPDHLPGHPDHFHCECGEALNKHSHNMNPIARRVCTTSGSDYFLLTKRHYCPQREGNTRGCGRTYQGTNPRFVQDRFPVAINHRSALDISQMDTMKITFAGRFGADPFSKMVRELKYLRHSHLEAMYLHPALHYGLRGTPKIPPFSSFKNRIGFAGYTPSTKYLKSMFISWFASHRLHIDRIMSSLSGRILKADHMFKTVDHQGRLPGGEPIHTALYNAVNDSEEGCMSVLKLSLPDMRTAQQRQFIRTTLVAALRLP</sequence>
<organism evidence="2 3">
    <name type="scientific">Mycena rosella</name>
    <name type="common">Pink bonnet</name>
    <name type="synonym">Agaricus rosellus</name>
    <dbReference type="NCBI Taxonomy" id="1033263"/>
    <lineage>
        <taxon>Eukaryota</taxon>
        <taxon>Fungi</taxon>
        <taxon>Dikarya</taxon>
        <taxon>Basidiomycota</taxon>
        <taxon>Agaricomycotina</taxon>
        <taxon>Agaricomycetes</taxon>
        <taxon>Agaricomycetidae</taxon>
        <taxon>Agaricales</taxon>
        <taxon>Marasmiineae</taxon>
        <taxon>Mycenaceae</taxon>
        <taxon>Mycena</taxon>
    </lineage>
</organism>
<dbReference type="Proteomes" id="UP001221757">
    <property type="component" value="Unassembled WGS sequence"/>
</dbReference>
<gene>
    <name evidence="2" type="ORF">B0H17DRAFT_1217277</name>
</gene>
<accession>A0AAD7C0K6</accession>
<dbReference type="AlphaFoldDB" id="A0AAD7C0K6"/>
<keyword evidence="3" id="KW-1185">Reference proteome</keyword>
<evidence type="ECO:0000313" key="2">
    <source>
        <dbReference type="EMBL" id="KAJ7635433.1"/>
    </source>
</evidence>
<reference evidence="2" key="1">
    <citation type="submission" date="2023-03" db="EMBL/GenBank/DDBJ databases">
        <title>Massive genome expansion in bonnet fungi (Mycena s.s.) driven by repeated elements and novel gene families across ecological guilds.</title>
        <authorList>
            <consortium name="Lawrence Berkeley National Laboratory"/>
            <person name="Harder C.B."/>
            <person name="Miyauchi S."/>
            <person name="Viragh M."/>
            <person name="Kuo A."/>
            <person name="Thoen E."/>
            <person name="Andreopoulos B."/>
            <person name="Lu D."/>
            <person name="Skrede I."/>
            <person name="Drula E."/>
            <person name="Henrissat B."/>
            <person name="Morin E."/>
            <person name="Kohler A."/>
            <person name="Barry K."/>
            <person name="LaButti K."/>
            <person name="Morin E."/>
            <person name="Salamov A."/>
            <person name="Lipzen A."/>
            <person name="Mereny Z."/>
            <person name="Hegedus B."/>
            <person name="Baldrian P."/>
            <person name="Stursova M."/>
            <person name="Weitz H."/>
            <person name="Taylor A."/>
            <person name="Grigoriev I.V."/>
            <person name="Nagy L.G."/>
            <person name="Martin F."/>
            <person name="Kauserud H."/>
        </authorList>
    </citation>
    <scope>NUCLEOTIDE SEQUENCE</scope>
    <source>
        <strain evidence="2">CBHHK067</strain>
    </source>
</reference>
<comment type="caution">
    <text evidence="2">The sequence shown here is derived from an EMBL/GenBank/DDBJ whole genome shotgun (WGS) entry which is preliminary data.</text>
</comment>
<evidence type="ECO:0000256" key="1">
    <source>
        <dbReference type="SAM" id="MobiDB-lite"/>
    </source>
</evidence>
<feature type="compositionally biased region" description="Acidic residues" evidence="1">
    <location>
        <begin position="65"/>
        <end position="77"/>
    </location>
</feature>